<sequence>QCGVFCGAQPHSVCDEEDYDAGLTSAGNYTSDEIPAASNSTALLCCLSTPSNAF</sequence>
<comment type="caution">
    <text evidence="1">The sequence shown here is derived from an EMBL/GenBank/DDBJ whole genome shotgun (WGS) entry which is preliminary data.</text>
</comment>
<evidence type="ECO:0000313" key="2">
    <source>
        <dbReference type="Proteomes" id="UP001321473"/>
    </source>
</evidence>
<dbReference type="EMBL" id="JARKHS020003233">
    <property type="protein sequence ID" value="KAK8785889.1"/>
    <property type="molecule type" value="Genomic_DNA"/>
</dbReference>
<dbReference type="AlphaFoldDB" id="A0AAQ4FF81"/>
<protein>
    <submittedName>
        <fullName evidence="1">Uncharacterized protein</fullName>
    </submittedName>
</protein>
<name>A0AAQ4FF81_AMBAM</name>
<gene>
    <name evidence="1" type="ORF">V5799_007746</name>
</gene>
<feature type="non-terminal residue" evidence="1">
    <location>
        <position position="1"/>
    </location>
</feature>
<proteinExistence type="predicted"/>
<dbReference type="Proteomes" id="UP001321473">
    <property type="component" value="Unassembled WGS sequence"/>
</dbReference>
<reference evidence="1 2" key="1">
    <citation type="journal article" date="2023" name="Arcadia Sci">
        <title>De novo assembly of a long-read Amblyomma americanum tick genome.</title>
        <authorList>
            <person name="Chou S."/>
            <person name="Poskanzer K.E."/>
            <person name="Rollins M."/>
            <person name="Thuy-Boun P.S."/>
        </authorList>
    </citation>
    <scope>NUCLEOTIDE SEQUENCE [LARGE SCALE GENOMIC DNA]</scope>
    <source>
        <strain evidence="1">F_SG_1</strain>
        <tissue evidence="1">Salivary glands</tissue>
    </source>
</reference>
<evidence type="ECO:0000313" key="1">
    <source>
        <dbReference type="EMBL" id="KAK8785889.1"/>
    </source>
</evidence>
<keyword evidence="2" id="KW-1185">Reference proteome</keyword>
<accession>A0AAQ4FF81</accession>
<organism evidence="1 2">
    <name type="scientific">Amblyomma americanum</name>
    <name type="common">Lone star tick</name>
    <dbReference type="NCBI Taxonomy" id="6943"/>
    <lineage>
        <taxon>Eukaryota</taxon>
        <taxon>Metazoa</taxon>
        <taxon>Ecdysozoa</taxon>
        <taxon>Arthropoda</taxon>
        <taxon>Chelicerata</taxon>
        <taxon>Arachnida</taxon>
        <taxon>Acari</taxon>
        <taxon>Parasitiformes</taxon>
        <taxon>Ixodida</taxon>
        <taxon>Ixodoidea</taxon>
        <taxon>Ixodidae</taxon>
        <taxon>Amblyomminae</taxon>
        <taxon>Amblyomma</taxon>
    </lineage>
</organism>